<dbReference type="EMBL" id="PSQE01000029">
    <property type="protein sequence ID" value="RHN38390.1"/>
    <property type="molecule type" value="Genomic_DNA"/>
</dbReference>
<sequence>MLSSTVQLREPGMVSSRNLKVVKFCNGEMMGRKIELHAATNGCTKNVYRKNISMSLTADVASESKVYLSELLNLLLNIQCNLNSYLV</sequence>
<dbReference type="Gramene" id="rna50789">
    <property type="protein sequence ID" value="RHN38390.1"/>
    <property type="gene ID" value="gene50789"/>
</dbReference>
<evidence type="ECO:0000313" key="2">
    <source>
        <dbReference type="Proteomes" id="UP000265566"/>
    </source>
</evidence>
<gene>
    <name evidence="1" type="ORF">MtrunA17_Chr0c30g0494061</name>
</gene>
<dbReference type="Proteomes" id="UP000265566">
    <property type="component" value="Unassembled WGS sequence"/>
</dbReference>
<evidence type="ECO:0000313" key="1">
    <source>
        <dbReference type="EMBL" id="RHN38390.1"/>
    </source>
</evidence>
<keyword evidence="1" id="KW-0548">Nucleotidyltransferase</keyword>
<protein>
    <submittedName>
        <fullName evidence="1">Putative glucose-1-phosphate adenylyltransferase</fullName>
        <ecNumber evidence="1">2.7.7.27</ecNumber>
    </submittedName>
</protein>
<name>A0A396GA48_MEDTR</name>
<dbReference type="AlphaFoldDB" id="A0A396GA48"/>
<keyword evidence="1" id="KW-0808">Transferase</keyword>
<organism evidence="1 2">
    <name type="scientific">Medicago truncatula</name>
    <name type="common">Barrel medic</name>
    <name type="synonym">Medicago tribuloides</name>
    <dbReference type="NCBI Taxonomy" id="3880"/>
    <lineage>
        <taxon>Eukaryota</taxon>
        <taxon>Viridiplantae</taxon>
        <taxon>Streptophyta</taxon>
        <taxon>Embryophyta</taxon>
        <taxon>Tracheophyta</taxon>
        <taxon>Spermatophyta</taxon>
        <taxon>Magnoliopsida</taxon>
        <taxon>eudicotyledons</taxon>
        <taxon>Gunneridae</taxon>
        <taxon>Pentapetalae</taxon>
        <taxon>rosids</taxon>
        <taxon>fabids</taxon>
        <taxon>Fabales</taxon>
        <taxon>Fabaceae</taxon>
        <taxon>Papilionoideae</taxon>
        <taxon>50 kb inversion clade</taxon>
        <taxon>NPAAA clade</taxon>
        <taxon>Hologalegina</taxon>
        <taxon>IRL clade</taxon>
        <taxon>Trifolieae</taxon>
        <taxon>Medicago</taxon>
    </lineage>
</organism>
<proteinExistence type="predicted"/>
<accession>A0A396GA48</accession>
<comment type="caution">
    <text evidence="1">The sequence shown here is derived from an EMBL/GenBank/DDBJ whole genome shotgun (WGS) entry which is preliminary data.</text>
</comment>
<dbReference type="EC" id="2.7.7.27" evidence="1"/>
<dbReference type="GO" id="GO:0008878">
    <property type="term" value="F:glucose-1-phosphate adenylyltransferase activity"/>
    <property type="evidence" value="ECO:0007669"/>
    <property type="project" value="UniProtKB-EC"/>
</dbReference>
<reference evidence="2" key="1">
    <citation type="journal article" date="2018" name="Nat. Plants">
        <title>Whole-genome landscape of Medicago truncatula symbiotic genes.</title>
        <authorList>
            <person name="Pecrix Y."/>
            <person name="Staton S.E."/>
            <person name="Sallet E."/>
            <person name="Lelandais-Briere C."/>
            <person name="Moreau S."/>
            <person name="Carrere S."/>
            <person name="Blein T."/>
            <person name="Jardinaud M.F."/>
            <person name="Latrasse D."/>
            <person name="Zouine M."/>
            <person name="Zahm M."/>
            <person name="Kreplak J."/>
            <person name="Mayjonade B."/>
            <person name="Satge C."/>
            <person name="Perez M."/>
            <person name="Cauet S."/>
            <person name="Marande W."/>
            <person name="Chantry-Darmon C."/>
            <person name="Lopez-Roques C."/>
            <person name="Bouchez O."/>
            <person name="Berard A."/>
            <person name="Debelle F."/>
            <person name="Munos S."/>
            <person name="Bendahmane A."/>
            <person name="Berges H."/>
            <person name="Niebel A."/>
            <person name="Buitink J."/>
            <person name="Frugier F."/>
            <person name="Benhamed M."/>
            <person name="Crespi M."/>
            <person name="Gouzy J."/>
            <person name="Gamas P."/>
        </authorList>
    </citation>
    <scope>NUCLEOTIDE SEQUENCE [LARGE SCALE GENOMIC DNA]</scope>
    <source>
        <strain evidence="2">cv. Jemalong A17</strain>
    </source>
</reference>